<sequence length="240" mass="27149">MELTKDERAALAEDYITIILDKYKADFTDRYNRSQEPDQLLNRERETYKRAAFDEDAGTLVGLVTYRRAGGSWSPALGAKYGNLNPYGWENDIAGLVCQYVIRAGDITRAVDFTEVVPGETIFKPGDAVAVYRYFKWLEAGKIGPEITTKPDPKEQILKMFLARRDGSGGSNDLYRAVADAVPKVDGGRRSDKSVKTLYSKWKARPAWITPDVTDRIVKELEDEGKPIDNQYLFEITGRY</sequence>
<evidence type="ECO:0000313" key="2">
    <source>
        <dbReference type="Proteomes" id="UP000321907"/>
    </source>
</evidence>
<accession>A0A5C7FV07</accession>
<dbReference type="EMBL" id="VOXD01000007">
    <property type="protein sequence ID" value="TXF90450.1"/>
    <property type="molecule type" value="Genomic_DNA"/>
</dbReference>
<dbReference type="RefSeq" id="WP_147929931.1">
    <property type="nucleotide sequence ID" value="NZ_VOXD01000007.1"/>
</dbReference>
<evidence type="ECO:0000313" key="1">
    <source>
        <dbReference type="EMBL" id="TXF90450.1"/>
    </source>
</evidence>
<name>A0A5C7FV07_9BACT</name>
<organism evidence="1 2">
    <name type="scientific">Neolewinella aurantiaca</name>
    <dbReference type="NCBI Taxonomy" id="2602767"/>
    <lineage>
        <taxon>Bacteria</taxon>
        <taxon>Pseudomonadati</taxon>
        <taxon>Bacteroidota</taxon>
        <taxon>Saprospiria</taxon>
        <taxon>Saprospirales</taxon>
        <taxon>Lewinellaceae</taxon>
        <taxon>Neolewinella</taxon>
    </lineage>
</organism>
<gene>
    <name evidence="1" type="ORF">FUA23_06580</name>
</gene>
<dbReference type="OrthoDB" id="9892887at2"/>
<comment type="caution">
    <text evidence="1">The sequence shown here is derived from an EMBL/GenBank/DDBJ whole genome shotgun (WGS) entry which is preliminary data.</text>
</comment>
<keyword evidence="2" id="KW-1185">Reference proteome</keyword>
<reference evidence="1 2" key="1">
    <citation type="submission" date="2019-08" db="EMBL/GenBank/DDBJ databases">
        <title>Lewinella sp. strain SSH13 Genome sequencing and assembly.</title>
        <authorList>
            <person name="Kim I."/>
        </authorList>
    </citation>
    <scope>NUCLEOTIDE SEQUENCE [LARGE SCALE GENOMIC DNA]</scope>
    <source>
        <strain evidence="1 2">SSH13</strain>
    </source>
</reference>
<proteinExistence type="predicted"/>
<protein>
    <submittedName>
        <fullName evidence="1">Uncharacterized protein</fullName>
    </submittedName>
</protein>
<dbReference type="AlphaFoldDB" id="A0A5C7FV07"/>
<dbReference type="Proteomes" id="UP000321907">
    <property type="component" value="Unassembled WGS sequence"/>
</dbReference>